<proteinExistence type="predicted"/>
<feature type="transmembrane region" description="Helical" evidence="1">
    <location>
        <begin position="137"/>
        <end position="156"/>
    </location>
</feature>
<evidence type="ECO:0000256" key="1">
    <source>
        <dbReference type="SAM" id="Phobius"/>
    </source>
</evidence>
<name>A0A0G0XVI7_9BACT</name>
<evidence type="ECO:0000313" key="3">
    <source>
        <dbReference type="Proteomes" id="UP000034190"/>
    </source>
</evidence>
<protein>
    <submittedName>
        <fullName evidence="2">Uncharacterized protein</fullName>
    </submittedName>
</protein>
<feature type="transmembrane region" description="Helical" evidence="1">
    <location>
        <begin position="113"/>
        <end position="131"/>
    </location>
</feature>
<dbReference type="AlphaFoldDB" id="A0A0G0XVI7"/>
<keyword evidence="1" id="KW-0472">Membrane</keyword>
<comment type="caution">
    <text evidence="2">The sequence shown here is derived from an EMBL/GenBank/DDBJ whole genome shotgun (WGS) entry which is preliminary data.</text>
</comment>
<dbReference type="EMBL" id="LCAP01000001">
    <property type="protein sequence ID" value="KKR91952.1"/>
    <property type="molecule type" value="Genomic_DNA"/>
</dbReference>
<organism evidence="2 3">
    <name type="scientific">Candidatus Falkowbacteria bacterium GW2011_GWA2_41_14</name>
    <dbReference type="NCBI Taxonomy" id="1618635"/>
    <lineage>
        <taxon>Bacteria</taxon>
        <taxon>Candidatus Falkowiibacteriota</taxon>
    </lineage>
</organism>
<keyword evidence="1" id="KW-1133">Transmembrane helix</keyword>
<gene>
    <name evidence="2" type="ORF">UU43_C0001G0132</name>
</gene>
<feature type="transmembrane region" description="Helical" evidence="1">
    <location>
        <begin position="12"/>
        <end position="43"/>
    </location>
</feature>
<reference evidence="2 3" key="1">
    <citation type="journal article" date="2015" name="Nature">
        <title>rRNA introns, odd ribosomes, and small enigmatic genomes across a large radiation of phyla.</title>
        <authorList>
            <person name="Brown C.T."/>
            <person name="Hug L.A."/>
            <person name="Thomas B.C."/>
            <person name="Sharon I."/>
            <person name="Castelle C.J."/>
            <person name="Singh A."/>
            <person name="Wilkins M.J."/>
            <person name="Williams K.H."/>
            <person name="Banfield J.F."/>
        </authorList>
    </citation>
    <scope>NUCLEOTIDE SEQUENCE [LARGE SCALE GENOMIC DNA]</scope>
</reference>
<dbReference type="Proteomes" id="UP000034190">
    <property type="component" value="Unassembled WGS sequence"/>
</dbReference>
<accession>A0A0G0XVI7</accession>
<feature type="transmembrane region" description="Helical" evidence="1">
    <location>
        <begin position="63"/>
        <end position="84"/>
    </location>
</feature>
<keyword evidence="1" id="KW-0812">Transmembrane</keyword>
<evidence type="ECO:0000313" key="2">
    <source>
        <dbReference type="EMBL" id="KKR91952.1"/>
    </source>
</evidence>
<sequence length="371" mass="40568">MKEYIKKFWTTLLGGFVFGIALAVLLGIPIRFVVSLAIFLFILNTIIEQAEGYGTVTNLVKKVFAFAVGVIIFVGLRAIAGYLLDLPADRTHQDLVSGSGIWGITTRSITTNIVFEILFLIPGAAIAYLVVKEGRFWKTALVITCTVLLCWVAWTIKQRAHAEAMKRQSQALVSLNARGLNNRALINEAAATTSFGVAKAKVGLFYQQDGTNGFVLDQNLRNWSVLPGARVKQLHPDALPIVFEGEAFTQVMLPNTNGSFVGGTKTWVESWKFDWVDGRNAANPNHSLARRQVQEKIVHFKSGEIVYTGLQIEPGDKVRYLNSTKPFKELGKGGLHDVDVRADHTASASGSIVIAGGAEEGEVKIVVTPRI</sequence>